<keyword evidence="4 6" id="KW-0472">Membrane</keyword>
<dbReference type="PANTHER" id="PTHR23502:SF34">
    <property type="entry name" value="PROTEIN HOL1"/>
    <property type="match status" value="1"/>
</dbReference>
<evidence type="ECO:0000313" key="10">
    <source>
        <dbReference type="RefSeq" id="XP_033575929.1"/>
    </source>
</evidence>
<feature type="transmembrane region" description="Helical" evidence="6">
    <location>
        <begin position="63"/>
        <end position="87"/>
    </location>
</feature>
<feature type="transmembrane region" description="Helical" evidence="6">
    <location>
        <begin position="362"/>
        <end position="384"/>
    </location>
</feature>
<evidence type="ECO:0000313" key="9">
    <source>
        <dbReference type="Proteomes" id="UP000504636"/>
    </source>
</evidence>
<reference evidence="10" key="2">
    <citation type="submission" date="2020-04" db="EMBL/GenBank/DDBJ databases">
        <authorList>
            <consortium name="NCBI Genome Project"/>
        </authorList>
    </citation>
    <scope>NUCLEOTIDE SEQUENCE</scope>
    <source>
        <strain evidence="10">CBS 304.34</strain>
    </source>
</reference>
<dbReference type="PROSITE" id="PS50850">
    <property type="entry name" value="MFS"/>
    <property type="match status" value="1"/>
</dbReference>
<evidence type="ECO:0000313" key="8">
    <source>
        <dbReference type="EMBL" id="KAF2808965.1"/>
    </source>
</evidence>
<dbReference type="Pfam" id="PF07690">
    <property type="entry name" value="MFS_1"/>
    <property type="match status" value="1"/>
</dbReference>
<evidence type="ECO:0000259" key="7">
    <source>
        <dbReference type="PROSITE" id="PS50850"/>
    </source>
</evidence>
<dbReference type="RefSeq" id="XP_033575929.1">
    <property type="nucleotide sequence ID" value="XM_033725622.1"/>
</dbReference>
<protein>
    <submittedName>
        <fullName evidence="8 10">MFS general substrate transporter</fullName>
    </submittedName>
</protein>
<dbReference type="GeneID" id="54466515"/>
<proteinExistence type="predicted"/>
<evidence type="ECO:0000256" key="6">
    <source>
        <dbReference type="SAM" id="Phobius"/>
    </source>
</evidence>
<evidence type="ECO:0000256" key="2">
    <source>
        <dbReference type="ARBA" id="ARBA00022692"/>
    </source>
</evidence>
<reference evidence="8 10" key="1">
    <citation type="journal article" date="2020" name="Stud. Mycol.">
        <title>101 Dothideomycetes genomes: a test case for predicting lifestyles and emergence of pathogens.</title>
        <authorList>
            <person name="Haridas S."/>
            <person name="Albert R."/>
            <person name="Binder M."/>
            <person name="Bloem J."/>
            <person name="Labutti K."/>
            <person name="Salamov A."/>
            <person name="Andreopoulos B."/>
            <person name="Baker S."/>
            <person name="Barry K."/>
            <person name="Bills G."/>
            <person name="Bluhm B."/>
            <person name="Cannon C."/>
            <person name="Castanera R."/>
            <person name="Culley D."/>
            <person name="Daum C."/>
            <person name="Ezra D."/>
            <person name="Gonzalez J."/>
            <person name="Henrissat B."/>
            <person name="Kuo A."/>
            <person name="Liang C."/>
            <person name="Lipzen A."/>
            <person name="Lutzoni F."/>
            <person name="Magnuson J."/>
            <person name="Mondo S."/>
            <person name="Nolan M."/>
            <person name="Ohm R."/>
            <person name="Pangilinan J."/>
            <person name="Park H.-J."/>
            <person name="Ramirez L."/>
            <person name="Alfaro M."/>
            <person name="Sun H."/>
            <person name="Tritt A."/>
            <person name="Yoshinaga Y."/>
            <person name="Zwiers L.-H."/>
            <person name="Turgeon B."/>
            <person name="Goodwin S."/>
            <person name="Spatafora J."/>
            <person name="Crous P."/>
            <person name="Grigoriev I."/>
        </authorList>
    </citation>
    <scope>NUCLEOTIDE SEQUENCE</scope>
    <source>
        <strain evidence="8 10">CBS 304.34</strain>
    </source>
</reference>
<feature type="transmembrane region" description="Helical" evidence="6">
    <location>
        <begin position="93"/>
        <end position="115"/>
    </location>
</feature>
<feature type="transmembrane region" description="Helical" evidence="6">
    <location>
        <begin position="405"/>
        <end position="424"/>
    </location>
</feature>
<gene>
    <name evidence="8 10" type="ORF">BDZ99DRAFT_521434</name>
</gene>
<keyword evidence="9" id="KW-1185">Reference proteome</keyword>
<evidence type="ECO:0000256" key="1">
    <source>
        <dbReference type="ARBA" id="ARBA00004141"/>
    </source>
</evidence>
<keyword evidence="2 6" id="KW-0812">Transmembrane</keyword>
<sequence length="546" mass="59889">MVDRTEVDESRFIPGTALLVDDAGQEVGKHAGGKHTEIVLIPPPSDDPNDPLNWSMNRKRLQLTLMCLYTFILNGFVNFYGVAYVGLSADLKISFNGLNVGSALLFLFSGIGAAFWQPVAMKFGRRPVYIIGLIITTVGSIVGATQKDFNIWCVFNVIWGLGCGPKEGLPQISLQDTYFAHEMGAKVGYWALCYSAGAFITPLVAGYVYVQLSWRWCFWITAIGLGALAILLFFTLEETLYPRTFTTEGVSPSVSGAGSTSEKSDPDAVSSDEKGAVTVSTALPSQKKLKTFWEARPFHVYGINPGPSWRDLFFRPWVLATFPPVLWAGFFAGVSVCWWAAIFTTQSEFFSAPPYLWSGESVGLTNAAALIGSILGTIFAGNISDWWILGAARRNKGVREPEQRLSLLLVTAIITAGGLNMYGYGVWHGVHWTCPVFGMGLMAFGFTACSIIAETYVLDSYRAVAAEALVLLNIFRNLIGMIFVFAIQPWLDHSGWGNAYVQMMALAIITHITVIPMIIYGKKLRAGTSKKYLKMLEDSGIPFTYA</sequence>
<feature type="transmembrane region" description="Helical" evidence="6">
    <location>
        <begin position="216"/>
        <end position="236"/>
    </location>
</feature>
<dbReference type="GO" id="GO:0005886">
    <property type="term" value="C:plasma membrane"/>
    <property type="evidence" value="ECO:0007669"/>
    <property type="project" value="TreeGrafter"/>
</dbReference>
<evidence type="ECO:0000256" key="3">
    <source>
        <dbReference type="ARBA" id="ARBA00022989"/>
    </source>
</evidence>
<feature type="transmembrane region" description="Helical" evidence="6">
    <location>
        <begin position="469"/>
        <end position="487"/>
    </location>
</feature>
<feature type="compositionally biased region" description="Polar residues" evidence="5">
    <location>
        <begin position="249"/>
        <end position="261"/>
    </location>
</feature>
<feature type="transmembrane region" description="Helical" evidence="6">
    <location>
        <begin position="436"/>
        <end position="457"/>
    </location>
</feature>
<dbReference type="AlphaFoldDB" id="A0A6A6YLW0"/>
<dbReference type="PANTHER" id="PTHR23502">
    <property type="entry name" value="MAJOR FACILITATOR SUPERFAMILY"/>
    <property type="match status" value="1"/>
</dbReference>
<keyword evidence="3 6" id="KW-1133">Transmembrane helix</keyword>
<feature type="transmembrane region" description="Helical" evidence="6">
    <location>
        <begin position="187"/>
        <end position="210"/>
    </location>
</feature>
<dbReference type="OrthoDB" id="5215911at2759"/>
<accession>A0A6A6YLW0</accession>
<dbReference type="InterPro" id="IPR011701">
    <property type="entry name" value="MFS"/>
</dbReference>
<feature type="region of interest" description="Disordered" evidence="5">
    <location>
        <begin position="249"/>
        <end position="273"/>
    </location>
</feature>
<evidence type="ECO:0000256" key="5">
    <source>
        <dbReference type="SAM" id="MobiDB-lite"/>
    </source>
</evidence>
<evidence type="ECO:0000256" key="4">
    <source>
        <dbReference type="ARBA" id="ARBA00023136"/>
    </source>
</evidence>
<dbReference type="GO" id="GO:0022857">
    <property type="term" value="F:transmembrane transporter activity"/>
    <property type="evidence" value="ECO:0007669"/>
    <property type="project" value="InterPro"/>
</dbReference>
<dbReference type="Gene3D" id="1.20.1250.20">
    <property type="entry name" value="MFS general substrate transporter like domains"/>
    <property type="match status" value="1"/>
</dbReference>
<organism evidence="8">
    <name type="scientific">Mytilinidion resinicola</name>
    <dbReference type="NCBI Taxonomy" id="574789"/>
    <lineage>
        <taxon>Eukaryota</taxon>
        <taxon>Fungi</taxon>
        <taxon>Dikarya</taxon>
        <taxon>Ascomycota</taxon>
        <taxon>Pezizomycotina</taxon>
        <taxon>Dothideomycetes</taxon>
        <taxon>Pleosporomycetidae</taxon>
        <taxon>Mytilinidiales</taxon>
        <taxon>Mytilinidiaceae</taxon>
        <taxon>Mytilinidion</taxon>
    </lineage>
</organism>
<dbReference type="InterPro" id="IPR020846">
    <property type="entry name" value="MFS_dom"/>
</dbReference>
<dbReference type="SUPFAM" id="SSF103473">
    <property type="entry name" value="MFS general substrate transporter"/>
    <property type="match status" value="1"/>
</dbReference>
<feature type="domain" description="Major facilitator superfamily (MFS) profile" evidence="7">
    <location>
        <begin position="62"/>
        <end position="525"/>
    </location>
</feature>
<dbReference type="Proteomes" id="UP000504636">
    <property type="component" value="Unplaced"/>
</dbReference>
<reference evidence="10" key="3">
    <citation type="submission" date="2025-04" db="UniProtKB">
        <authorList>
            <consortium name="RefSeq"/>
        </authorList>
    </citation>
    <scope>IDENTIFICATION</scope>
    <source>
        <strain evidence="10">CBS 304.34</strain>
    </source>
</reference>
<feature type="compositionally biased region" description="Basic and acidic residues" evidence="5">
    <location>
        <begin position="262"/>
        <end position="273"/>
    </location>
</feature>
<comment type="subcellular location">
    <subcellularLocation>
        <location evidence="1">Membrane</location>
        <topology evidence="1">Multi-pass membrane protein</topology>
    </subcellularLocation>
</comment>
<dbReference type="EMBL" id="MU003702">
    <property type="protein sequence ID" value="KAF2808965.1"/>
    <property type="molecule type" value="Genomic_DNA"/>
</dbReference>
<feature type="transmembrane region" description="Helical" evidence="6">
    <location>
        <begin position="317"/>
        <end position="342"/>
    </location>
</feature>
<dbReference type="InterPro" id="IPR036259">
    <property type="entry name" value="MFS_trans_sf"/>
</dbReference>
<name>A0A6A6YLW0_9PEZI</name>
<feature type="transmembrane region" description="Helical" evidence="6">
    <location>
        <begin position="499"/>
        <end position="521"/>
    </location>
</feature>